<dbReference type="EMBL" id="CP147920">
    <property type="protein sequence ID" value="XAU14276.1"/>
    <property type="molecule type" value="Genomic_DNA"/>
</dbReference>
<reference evidence="1 2" key="1">
    <citation type="submission" date="2024-03" db="EMBL/GenBank/DDBJ databases">
        <title>Sulfurimonas sp. HSL3-1.</title>
        <authorList>
            <person name="Wang S."/>
        </authorList>
    </citation>
    <scope>NUCLEOTIDE SEQUENCE [LARGE SCALE GENOMIC DNA]</scope>
    <source>
        <strain evidence="1 2">HSL3-1</strain>
    </source>
</reference>
<dbReference type="Proteomes" id="UP001447842">
    <property type="component" value="Chromosome"/>
</dbReference>
<keyword evidence="2" id="KW-1185">Reference proteome</keyword>
<evidence type="ECO:0000313" key="1">
    <source>
        <dbReference type="EMBL" id="XAU14276.1"/>
    </source>
</evidence>
<proteinExistence type="predicted"/>
<dbReference type="RefSeq" id="WP_345969351.1">
    <property type="nucleotide sequence ID" value="NZ_CP147920.1"/>
</dbReference>
<sequence length="70" mass="8247">MIQELYNKLSAMDWTYHALQKPESGVITMRATSMDPQGVLEVMRIREIAEEFRLYTKWDGQDIVIGRKEE</sequence>
<gene>
    <name evidence="1" type="ORF">WCY31_08400</name>
</gene>
<organism evidence="1 2">
    <name type="scientific">Sulfurimonas diazotrophicus</name>
    <dbReference type="NCBI Taxonomy" id="3131939"/>
    <lineage>
        <taxon>Bacteria</taxon>
        <taxon>Pseudomonadati</taxon>
        <taxon>Campylobacterota</taxon>
        <taxon>Epsilonproteobacteria</taxon>
        <taxon>Campylobacterales</taxon>
        <taxon>Sulfurimonadaceae</taxon>
        <taxon>Sulfurimonas</taxon>
    </lineage>
</organism>
<protein>
    <submittedName>
        <fullName evidence="1">Uncharacterized protein</fullName>
    </submittedName>
</protein>
<accession>A0ABZ3H6W4</accession>
<name>A0ABZ3H6W4_9BACT</name>
<evidence type="ECO:0000313" key="2">
    <source>
        <dbReference type="Proteomes" id="UP001447842"/>
    </source>
</evidence>